<sequence length="218" mass="23463">MGNGFEYLDIVFLALIAGFIGFRLWSVLGQRTGHEQSQDPLARPKTNPGDDNVVPLPGRADPVAFPGDENIPGLTAVQLADRGFEPAQFIEGARWAYELIVGAFAKGDEAALRPLVAPDVFAGFSSVIARRKAAGHTVEETIVALREAKIERAAMVGRNAEITVRFVADVIAVTRDGGGNVVDGHPTAVRELSDVWTFARDTRSRDPNWTLIATAPTT</sequence>
<proteinExistence type="predicted"/>
<dbReference type="EMBL" id="QYUK01000011">
    <property type="protein sequence ID" value="RJF90161.1"/>
    <property type="molecule type" value="Genomic_DNA"/>
</dbReference>
<dbReference type="Pfam" id="PF04280">
    <property type="entry name" value="Tim44"/>
    <property type="match status" value="1"/>
</dbReference>
<evidence type="ECO:0000256" key="1">
    <source>
        <dbReference type="SAM" id="Phobius"/>
    </source>
</evidence>
<organism evidence="3 4">
    <name type="scientific">Oleomonas cavernae</name>
    <dbReference type="NCBI Taxonomy" id="2320859"/>
    <lineage>
        <taxon>Bacteria</taxon>
        <taxon>Pseudomonadati</taxon>
        <taxon>Pseudomonadota</taxon>
        <taxon>Alphaproteobacteria</taxon>
        <taxon>Acetobacterales</taxon>
        <taxon>Acetobacteraceae</taxon>
        <taxon>Oleomonas</taxon>
    </lineage>
</organism>
<dbReference type="PIRSF" id="PIRSF031890">
    <property type="entry name" value="UCP031890_transporter_Tim44"/>
    <property type="match status" value="1"/>
</dbReference>
<feature type="domain" description="Tim44-like" evidence="2">
    <location>
        <begin position="71"/>
        <end position="216"/>
    </location>
</feature>
<dbReference type="InterPro" id="IPR032710">
    <property type="entry name" value="NTF2-like_dom_sf"/>
</dbReference>
<dbReference type="OrthoDB" id="9798618at2"/>
<evidence type="ECO:0000259" key="2">
    <source>
        <dbReference type="SMART" id="SM00978"/>
    </source>
</evidence>
<dbReference type="InterPro" id="IPR007379">
    <property type="entry name" value="Tim44-like_dom"/>
</dbReference>
<evidence type="ECO:0000313" key="3">
    <source>
        <dbReference type="EMBL" id="RJF90161.1"/>
    </source>
</evidence>
<name>A0A418WJD6_9PROT</name>
<accession>A0A418WJD6</accession>
<keyword evidence="1" id="KW-1133">Transmembrane helix</keyword>
<dbReference type="AlphaFoldDB" id="A0A418WJD6"/>
<dbReference type="PANTHER" id="PTHR41542:SF1">
    <property type="entry name" value="BLL5807 PROTEIN"/>
    <property type="match status" value="1"/>
</dbReference>
<gene>
    <name evidence="3" type="ORF">D3874_24050</name>
</gene>
<feature type="transmembrane region" description="Helical" evidence="1">
    <location>
        <begin position="7"/>
        <end position="28"/>
    </location>
</feature>
<dbReference type="SMART" id="SM00978">
    <property type="entry name" value="Tim44"/>
    <property type="match status" value="1"/>
</dbReference>
<dbReference type="Proteomes" id="UP000284605">
    <property type="component" value="Unassembled WGS sequence"/>
</dbReference>
<comment type="caution">
    <text evidence="3">The sequence shown here is derived from an EMBL/GenBank/DDBJ whole genome shotgun (WGS) entry which is preliminary data.</text>
</comment>
<dbReference type="InterPro" id="IPR016985">
    <property type="entry name" value="UCP031890_Tim44-rel"/>
</dbReference>
<protein>
    <submittedName>
        <fullName evidence="3">Tim44 domain-containing protein</fullName>
    </submittedName>
</protein>
<keyword evidence="1" id="KW-0812">Transmembrane</keyword>
<dbReference type="PANTHER" id="PTHR41542">
    <property type="entry name" value="BLL5807 PROTEIN"/>
    <property type="match status" value="1"/>
</dbReference>
<reference evidence="3 4" key="1">
    <citation type="submission" date="2018-09" db="EMBL/GenBank/DDBJ databases">
        <authorList>
            <person name="Zhu H."/>
        </authorList>
    </citation>
    <scope>NUCLEOTIDE SEQUENCE [LARGE SCALE GENOMIC DNA]</scope>
    <source>
        <strain evidence="3 4">K1W22B-8</strain>
    </source>
</reference>
<keyword evidence="4" id="KW-1185">Reference proteome</keyword>
<keyword evidence="1" id="KW-0472">Membrane</keyword>
<dbReference type="SUPFAM" id="SSF54427">
    <property type="entry name" value="NTF2-like"/>
    <property type="match status" value="1"/>
</dbReference>
<dbReference type="Gene3D" id="3.10.450.240">
    <property type="match status" value="1"/>
</dbReference>
<dbReference type="NCBIfam" id="NF033779">
    <property type="entry name" value="Tim44_TimA_adap"/>
    <property type="match status" value="1"/>
</dbReference>
<evidence type="ECO:0000313" key="4">
    <source>
        <dbReference type="Proteomes" id="UP000284605"/>
    </source>
</evidence>